<dbReference type="InterPro" id="IPR036010">
    <property type="entry name" value="2Fe-2S_ferredoxin-like_sf"/>
</dbReference>
<dbReference type="Proteomes" id="UP000035067">
    <property type="component" value="Unassembled WGS sequence"/>
</dbReference>
<dbReference type="EMBL" id="JXQG01000001">
    <property type="protein sequence ID" value="KKZ13447.1"/>
    <property type="molecule type" value="Genomic_DNA"/>
</dbReference>
<evidence type="ECO:0000256" key="3">
    <source>
        <dbReference type="ARBA" id="ARBA00022714"/>
    </source>
</evidence>
<dbReference type="GO" id="GO:0046872">
    <property type="term" value="F:metal ion binding"/>
    <property type="evidence" value="ECO:0007669"/>
    <property type="project" value="UniProtKB-KW"/>
</dbReference>
<dbReference type="PANTHER" id="PTHR43112">
    <property type="entry name" value="FERREDOXIN"/>
    <property type="match status" value="1"/>
</dbReference>
<name>A0A0G2J5S9_9SYNE</name>
<dbReference type="PANTHER" id="PTHR43112:SF10">
    <property type="entry name" value="FERREDOXIN C 2, CHLOROPLASTIC"/>
    <property type="match status" value="1"/>
</dbReference>
<sequence length="110" mass="11916">MTWPMDTFTVTVHLQGKVHTFPCRQDETVLAAAEAAGIVLPCSCCTGLCTTCAALLKQGQVVQPDAMGVRDDLQEKGFTLLCVAYPRSDLQLEGGQEDALYEAQFGQYQA</sequence>
<proteinExistence type="inferred from homology"/>
<dbReference type="InterPro" id="IPR012675">
    <property type="entry name" value="Beta-grasp_dom_sf"/>
</dbReference>
<dbReference type="Pfam" id="PF00111">
    <property type="entry name" value="Fer2"/>
    <property type="match status" value="1"/>
</dbReference>
<evidence type="ECO:0000256" key="6">
    <source>
        <dbReference type="ARBA" id="ARBA00023004"/>
    </source>
</evidence>
<evidence type="ECO:0000256" key="1">
    <source>
        <dbReference type="ARBA" id="ARBA00007874"/>
    </source>
</evidence>
<keyword evidence="4" id="KW-0479">Metal-binding</keyword>
<evidence type="ECO:0000313" key="11">
    <source>
        <dbReference type="Proteomes" id="UP000035067"/>
    </source>
</evidence>
<comment type="cofactor">
    <cofactor evidence="8">
        <name>[2Fe-2S] cluster</name>
        <dbReference type="ChEBI" id="CHEBI:190135"/>
    </cofactor>
</comment>
<keyword evidence="2" id="KW-0813">Transport</keyword>
<dbReference type="AlphaFoldDB" id="A0A0G2J5S9"/>
<feature type="domain" description="2Fe-2S ferredoxin-type" evidence="9">
    <location>
        <begin position="8"/>
        <end position="98"/>
    </location>
</feature>
<organism evidence="10 11">
    <name type="scientific">Candidatus Synechococcus spongiarum SP3</name>
    <dbReference type="NCBI Taxonomy" id="1604020"/>
    <lineage>
        <taxon>Bacteria</taxon>
        <taxon>Bacillati</taxon>
        <taxon>Cyanobacteriota</taxon>
        <taxon>Cyanophyceae</taxon>
        <taxon>Synechococcales</taxon>
        <taxon>Synechococcaceae</taxon>
        <taxon>Synechococcus</taxon>
    </lineage>
</organism>
<protein>
    <submittedName>
        <fullName evidence="10">Ferredoxin</fullName>
    </submittedName>
</protein>
<dbReference type="Gene3D" id="3.10.20.30">
    <property type="match status" value="1"/>
</dbReference>
<keyword evidence="7" id="KW-0411">Iron-sulfur</keyword>
<keyword evidence="3" id="KW-0001">2Fe-2S</keyword>
<accession>A0A0G2J5S9</accession>
<evidence type="ECO:0000256" key="2">
    <source>
        <dbReference type="ARBA" id="ARBA00022448"/>
    </source>
</evidence>
<comment type="similarity">
    <text evidence="1">Belongs to the 2Fe2S plant-type ferredoxin family.</text>
</comment>
<keyword evidence="6" id="KW-0408">Iron</keyword>
<evidence type="ECO:0000259" key="9">
    <source>
        <dbReference type="PROSITE" id="PS51085"/>
    </source>
</evidence>
<dbReference type="CDD" id="cd00207">
    <property type="entry name" value="fer2"/>
    <property type="match status" value="1"/>
</dbReference>
<dbReference type="GO" id="GO:0051537">
    <property type="term" value="F:2 iron, 2 sulfur cluster binding"/>
    <property type="evidence" value="ECO:0007669"/>
    <property type="project" value="UniProtKB-KW"/>
</dbReference>
<evidence type="ECO:0000313" key="10">
    <source>
        <dbReference type="EMBL" id="KKZ13447.1"/>
    </source>
</evidence>
<evidence type="ECO:0000256" key="4">
    <source>
        <dbReference type="ARBA" id="ARBA00022723"/>
    </source>
</evidence>
<evidence type="ECO:0000256" key="5">
    <source>
        <dbReference type="ARBA" id="ARBA00022982"/>
    </source>
</evidence>
<reference evidence="10 11" key="1">
    <citation type="submission" date="2015-01" db="EMBL/GenBank/DDBJ databases">
        <title>Lifestyle Evolution in Cyanobacterial Symbionts of Sponges.</title>
        <authorList>
            <person name="Burgsdorf I."/>
            <person name="Slaby B.M."/>
            <person name="Handley K.M."/>
            <person name="Haber M."/>
            <person name="Blom J."/>
            <person name="Marshall C.W."/>
            <person name="Gilbert J.A."/>
            <person name="Hentschel U."/>
            <person name="Steindler L."/>
        </authorList>
    </citation>
    <scope>NUCLEOTIDE SEQUENCE [LARGE SCALE GENOMIC DNA]</scope>
    <source>
        <strain evidence="10">SP3</strain>
    </source>
</reference>
<dbReference type="PATRIC" id="fig|1604020.3.peg.240"/>
<evidence type="ECO:0000256" key="8">
    <source>
        <dbReference type="ARBA" id="ARBA00034078"/>
    </source>
</evidence>
<dbReference type="InterPro" id="IPR001041">
    <property type="entry name" value="2Fe-2S_ferredoxin-type"/>
</dbReference>
<gene>
    <name evidence="10" type="ORF">TE42_00230</name>
</gene>
<dbReference type="SUPFAM" id="SSF54292">
    <property type="entry name" value="2Fe-2S ferredoxin-like"/>
    <property type="match status" value="1"/>
</dbReference>
<keyword evidence="5" id="KW-0249">Electron transport</keyword>
<evidence type="ECO:0000256" key="7">
    <source>
        <dbReference type="ARBA" id="ARBA00023014"/>
    </source>
</evidence>
<dbReference type="PROSITE" id="PS51085">
    <property type="entry name" value="2FE2S_FER_2"/>
    <property type="match status" value="1"/>
</dbReference>
<comment type="caution">
    <text evidence="10">The sequence shown here is derived from an EMBL/GenBank/DDBJ whole genome shotgun (WGS) entry which is preliminary data.</text>
</comment>